<accession>A0A2P2GET0</accession>
<evidence type="ECO:0000256" key="2">
    <source>
        <dbReference type="SAM" id="Phobius"/>
    </source>
</evidence>
<evidence type="ECO:0008006" key="5">
    <source>
        <dbReference type="Google" id="ProtNLM"/>
    </source>
</evidence>
<proteinExistence type="predicted"/>
<organism evidence="3 4">
    <name type="scientific">Streptomyces showdoensis</name>
    <dbReference type="NCBI Taxonomy" id="68268"/>
    <lineage>
        <taxon>Bacteria</taxon>
        <taxon>Bacillati</taxon>
        <taxon>Actinomycetota</taxon>
        <taxon>Actinomycetes</taxon>
        <taxon>Kitasatosporales</taxon>
        <taxon>Streptomycetaceae</taxon>
        <taxon>Streptomyces</taxon>
    </lineage>
</organism>
<name>A0A2P2GET0_STREW</name>
<keyword evidence="2" id="KW-0812">Transmembrane</keyword>
<feature type="compositionally biased region" description="Polar residues" evidence="1">
    <location>
        <begin position="1"/>
        <end position="15"/>
    </location>
</feature>
<evidence type="ECO:0000313" key="4">
    <source>
        <dbReference type="Proteomes" id="UP000265325"/>
    </source>
</evidence>
<comment type="caution">
    <text evidence="3">The sequence shown here is derived from an EMBL/GenBank/DDBJ whole genome shotgun (WGS) entry which is preliminary data.</text>
</comment>
<protein>
    <recommendedName>
        <fullName evidence="5">DoxX family protein</fullName>
    </recommendedName>
</protein>
<feature type="transmembrane region" description="Helical" evidence="2">
    <location>
        <begin position="103"/>
        <end position="121"/>
    </location>
</feature>
<feature type="region of interest" description="Disordered" evidence="1">
    <location>
        <begin position="1"/>
        <end position="20"/>
    </location>
</feature>
<keyword evidence="2" id="KW-1133">Transmembrane helix</keyword>
<reference evidence="3 4" key="1">
    <citation type="submission" date="2015-05" db="EMBL/GenBank/DDBJ databases">
        <title>Draft Genome assembly of Streptomyces showdoensis.</title>
        <authorList>
            <person name="Thapa K.K."/>
            <person name="Metsa-Ketela M."/>
        </authorList>
    </citation>
    <scope>NUCLEOTIDE SEQUENCE [LARGE SCALE GENOMIC DNA]</scope>
    <source>
        <strain evidence="3 4">ATCC 15227</strain>
    </source>
</reference>
<dbReference type="Proteomes" id="UP000265325">
    <property type="component" value="Unassembled WGS sequence"/>
</dbReference>
<feature type="transmembrane region" description="Helical" evidence="2">
    <location>
        <begin position="37"/>
        <end position="59"/>
    </location>
</feature>
<dbReference type="EMBL" id="LAQS01000097">
    <property type="protein sequence ID" value="KKZ69349.1"/>
    <property type="molecule type" value="Genomic_DNA"/>
</dbReference>
<feature type="transmembrane region" description="Helical" evidence="2">
    <location>
        <begin position="133"/>
        <end position="155"/>
    </location>
</feature>
<dbReference type="AlphaFoldDB" id="A0A2P2GET0"/>
<sequence length="163" mass="17086">MTVSSQLTPSTRTSVTPPPPAAAPALFDRLAPRLHRLGLGLLRVGLGGVFVWFGVLKAIGLSPAAQLVVDVMPFDTGGWFVPALGWAEIVLGAWLITGRAQALLLPALGGHLLGTFAVLLVTPRLAFDHANPLLLTMVGEFVVKNVVLLAAAVVLTTRRRTAG</sequence>
<evidence type="ECO:0000256" key="1">
    <source>
        <dbReference type="SAM" id="MobiDB-lite"/>
    </source>
</evidence>
<keyword evidence="4" id="KW-1185">Reference proteome</keyword>
<feature type="transmembrane region" description="Helical" evidence="2">
    <location>
        <begin position="79"/>
        <end position="96"/>
    </location>
</feature>
<dbReference type="RefSeq" id="WP_046912106.1">
    <property type="nucleotide sequence ID" value="NZ_BAAAXG010000028.1"/>
</dbReference>
<gene>
    <name evidence="3" type="ORF">VO63_34590</name>
</gene>
<keyword evidence="2" id="KW-0472">Membrane</keyword>
<evidence type="ECO:0000313" key="3">
    <source>
        <dbReference type="EMBL" id="KKZ69349.1"/>
    </source>
</evidence>
<dbReference type="OrthoDB" id="265224at2"/>